<evidence type="ECO:0000256" key="7">
    <source>
        <dbReference type="PROSITE-ProRule" id="PRU01360"/>
    </source>
</evidence>
<dbReference type="FunFam" id="2.170.130.10:FF:000008">
    <property type="entry name" value="SusC/RagA family TonB-linked outer membrane protein"/>
    <property type="match status" value="1"/>
</dbReference>
<keyword evidence="11" id="KW-1185">Reference proteome</keyword>
<dbReference type="STRING" id="536979.SAMN04488055_3437"/>
<dbReference type="SUPFAM" id="SSF49464">
    <property type="entry name" value="Carboxypeptidase regulatory domain-like"/>
    <property type="match status" value="1"/>
</dbReference>
<reference evidence="10 11" key="1">
    <citation type="submission" date="2016-11" db="EMBL/GenBank/DDBJ databases">
        <authorList>
            <person name="Jaros S."/>
            <person name="Januszkiewicz K."/>
            <person name="Wedrychowicz H."/>
        </authorList>
    </citation>
    <scope>NUCLEOTIDE SEQUENCE [LARGE SCALE GENOMIC DNA]</scope>
    <source>
        <strain evidence="10 11">DSM 24787</strain>
    </source>
</reference>
<evidence type="ECO:0000256" key="5">
    <source>
        <dbReference type="ARBA" id="ARBA00023136"/>
    </source>
</evidence>
<dbReference type="Pfam" id="PF07715">
    <property type="entry name" value="Plug"/>
    <property type="match status" value="1"/>
</dbReference>
<feature type="domain" description="TonB-dependent receptor plug" evidence="9">
    <location>
        <begin position="126"/>
        <end position="233"/>
    </location>
</feature>
<keyword evidence="5 7" id="KW-0472">Membrane</keyword>
<evidence type="ECO:0000259" key="9">
    <source>
        <dbReference type="Pfam" id="PF07715"/>
    </source>
</evidence>
<dbReference type="Gene3D" id="2.170.130.10">
    <property type="entry name" value="TonB-dependent receptor, plug domain"/>
    <property type="match status" value="1"/>
</dbReference>
<keyword evidence="8" id="KW-0732">Signal</keyword>
<dbReference type="PROSITE" id="PS52016">
    <property type="entry name" value="TONB_DEPENDENT_REC_3"/>
    <property type="match status" value="1"/>
</dbReference>
<name>A0A1N6IXL7_9BACT</name>
<dbReference type="Gene3D" id="2.60.40.1120">
    <property type="entry name" value="Carboxypeptidase-like, regulatory domain"/>
    <property type="match status" value="1"/>
</dbReference>
<dbReference type="Pfam" id="PF13715">
    <property type="entry name" value="CarbopepD_reg_2"/>
    <property type="match status" value="1"/>
</dbReference>
<dbReference type="Gene3D" id="2.40.170.20">
    <property type="entry name" value="TonB-dependent receptor, beta-barrel domain"/>
    <property type="match status" value="1"/>
</dbReference>
<dbReference type="InterPro" id="IPR008969">
    <property type="entry name" value="CarboxyPept-like_regulatory"/>
</dbReference>
<evidence type="ECO:0000256" key="8">
    <source>
        <dbReference type="SAM" id="SignalP"/>
    </source>
</evidence>
<feature type="chain" id="PRO_5009936689" evidence="8">
    <location>
        <begin position="31"/>
        <end position="1030"/>
    </location>
</feature>
<evidence type="ECO:0000256" key="2">
    <source>
        <dbReference type="ARBA" id="ARBA00022448"/>
    </source>
</evidence>
<dbReference type="InterPro" id="IPR039426">
    <property type="entry name" value="TonB-dep_rcpt-like"/>
</dbReference>
<sequence>MRAKIYYSIMKEGRVLLFLCLLLCAASAFSQTATERKISGNVTDESGLALPGVSVSVKGSRTGTSTGNDGSYSINAAKGTTLLFRFIGFEEQQVVTGEASVLNVRLKPSSSSLNEVVVVSYGTQTNRSVTGSIATIKAATMEDYPVAQFTQQLQGKLAGVQINAANGQPGRGMEVRIRGAASLTAGNSPLYVIDGIPITGSINNINPAEIETFTVLKDASASALYGSRAANGVVLITTKHAKPGESKIQLSANYGIQAVPQRGRPDMMNAREFAEFQNEFYQDRVKYENYTGALNPVYANPERYGEGTNWFDYMMREAAIQDYNVTISTAKENSSSTIVAGFFNQEGVMKNTDVKRFSLRMNQDFSLSSKVKVGFGLAPSYRIDHNARINSEGVGQLLSAAVKSSPLISPVDANGEMPYSSSSPGMIANTNPYKILMLTKDDYKTTRLLGNAYFNYEFLTGLTLKTSIALDLGSESRNRFIPKSISGAAAPGQTTSTTEATGTYSSVNNYSWTADANLNYVKTFAKDHNLELLAGYSVQKFESGSGSVNGTNFPNDEIPYLNQATLISSGSSSAYAYSLLSVLGRVNYNYKGKYLLEAAMRQDGSSRFGKASKYGFFPSVSVGWVLSDEAFMKSIPVINLLKLRASYGVTGNNDIGNYKFISGIGNYNYVFNNTLVSGQSISSLENSELAWERNKSFDIGLDLSVLNNRISFTYDYYHKLTDGLLYDTPIPRASGFTAIAYNVGAFKMWGHEFTINTVNLTGKLKWNSNFNISFDKNQVVKLVSPGYIDRSASVNSGYYRNQEGYPLGMFYGYINDGIYLTQHDLDNQAVQPTSRIGTVRYKDVKADGVIDVGDRTFIGNPNPDFIFGFTNTFEYKKFDLAISMSGSVGNDIFNATHQYTENLDGAFNIAKSAKNRWRSPENPGNGYYTSTYTGTTGPWRAAQSLFIEDGSHLTVKNITLGYNCPVRGLLMKNIRLYASIQQAFVLTNYSGLNPEVSLEGEASSGKGIGIDEWAYPIPRTFSFGLTATFK</sequence>
<evidence type="ECO:0000256" key="6">
    <source>
        <dbReference type="ARBA" id="ARBA00023237"/>
    </source>
</evidence>
<dbReference type="NCBIfam" id="TIGR04057">
    <property type="entry name" value="SusC_RagA_signa"/>
    <property type="match status" value="1"/>
</dbReference>
<evidence type="ECO:0000313" key="10">
    <source>
        <dbReference type="EMBL" id="SIO36763.1"/>
    </source>
</evidence>
<proteinExistence type="inferred from homology"/>
<organism evidence="10 11">
    <name type="scientific">Chitinophaga niabensis</name>
    <dbReference type="NCBI Taxonomy" id="536979"/>
    <lineage>
        <taxon>Bacteria</taxon>
        <taxon>Pseudomonadati</taxon>
        <taxon>Bacteroidota</taxon>
        <taxon>Chitinophagia</taxon>
        <taxon>Chitinophagales</taxon>
        <taxon>Chitinophagaceae</taxon>
        <taxon>Chitinophaga</taxon>
    </lineage>
</organism>
<keyword evidence="4 7" id="KW-0812">Transmembrane</keyword>
<evidence type="ECO:0000313" key="11">
    <source>
        <dbReference type="Proteomes" id="UP000185003"/>
    </source>
</evidence>
<feature type="signal peptide" evidence="8">
    <location>
        <begin position="1"/>
        <end position="30"/>
    </location>
</feature>
<evidence type="ECO:0000256" key="3">
    <source>
        <dbReference type="ARBA" id="ARBA00022452"/>
    </source>
</evidence>
<keyword evidence="2 7" id="KW-0813">Transport</keyword>
<dbReference type="SUPFAM" id="SSF56935">
    <property type="entry name" value="Porins"/>
    <property type="match status" value="1"/>
</dbReference>
<accession>A0A1N6IXL7</accession>
<dbReference type="GO" id="GO:0009279">
    <property type="term" value="C:cell outer membrane"/>
    <property type="evidence" value="ECO:0007669"/>
    <property type="project" value="UniProtKB-SubCell"/>
</dbReference>
<dbReference type="RefSeq" id="WP_074240680.1">
    <property type="nucleotide sequence ID" value="NZ_FSRA01000002.1"/>
</dbReference>
<dbReference type="InterPro" id="IPR036942">
    <property type="entry name" value="Beta-barrel_TonB_sf"/>
</dbReference>
<dbReference type="InterPro" id="IPR023996">
    <property type="entry name" value="TonB-dep_OMP_SusC/RagA"/>
</dbReference>
<gene>
    <name evidence="10" type="ORF">SAMN04488055_3437</name>
</gene>
<evidence type="ECO:0000256" key="4">
    <source>
        <dbReference type="ARBA" id="ARBA00022692"/>
    </source>
</evidence>
<dbReference type="AlphaFoldDB" id="A0A1N6IXL7"/>
<keyword evidence="3 7" id="KW-1134">Transmembrane beta strand</keyword>
<comment type="subcellular location">
    <subcellularLocation>
        <location evidence="1 7">Cell outer membrane</location>
        <topology evidence="1 7">Multi-pass membrane protein</topology>
    </subcellularLocation>
</comment>
<dbReference type="OrthoDB" id="9768177at2"/>
<dbReference type="NCBIfam" id="TIGR04056">
    <property type="entry name" value="OMP_RagA_SusC"/>
    <property type="match status" value="1"/>
</dbReference>
<dbReference type="InterPro" id="IPR012910">
    <property type="entry name" value="Plug_dom"/>
</dbReference>
<dbReference type="InterPro" id="IPR023997">
    <property type="entry name" value="TonB-dep_OMP_SusC/RagA_CS"/>
</dbReference>
<dbReference type="Proteomes" id="UP000185003">
    <property type="component" value="Unassembled WGS sequence"/>
</dbReference>
<keyword evidence="6 7" id="KW-0998">Cell outer membrane</keyword>
<protein>
    <submittedName>
        <fullName evidence="10">TonB-linked outer membrane protein, SusC/RagA family</fullName>
    </submittedName>
</protein>
<evidence type="ECO:0000256" key="1">
    <source>
        <dbReference type="ARBA" id="ARBA00004571"/>
    </source>
</evidence>
<comment type="similarity">
    <text evidence="7">Belongs to the TonB-dependent receptor family.</text>
</comment>
<dbReference type="InterPro" id="IPR037066">
    <property type="entry name" value="Plug_dom_sf"/>
</dbReference>
<dbReference type="EMBL" id="FSRA01000002">
    <property type="protein sequence ID" value="SIO36763.1"/>
    <property type="molecule type" value="Genomic_DNA"/>
</dbReference>